<dbReference type="Gene3D" id="2.40.50.140">
    <property type="entry name" value="Nucleic acid-binding proteins"/>
    <property type="match status" value="1"/>
</dbReference>
<sequence>MEIKEGDIYICRVKKLLQHGIIVTIGNEEKEGFIHISELSKRWVRDVKDIAKEGDTLVCKVITLGQSPELSIKRVTDSE</sequence>
<dbReference type="Proteomes" id="UP000009375">
    <property type="component" value="Unassembled WGS sequence"/>
</dbReference>
<keyword evidence="2" id="KW-0648">Protein biosynthesis</keyword>
<protein>
    <submittedName>
        <fullName evidence="2">Translation initiation factor IF-2 subunit alpha</fullName>
    </submittedName>
</protein>
<feature type="domain" description="S1 motif" evidence="1">
    <location>
        <begin position="6"/>
        <end position="79"/>
    </location>
</feature>
<evidence type="ECO:0000313" key="2">
    <source>
        <dbReference type="EMBL" id="EEZ93329.1"/>
    </source>
</evidence>
<evidence type="ECO:0000313" key="3">
    <source>
        <dbReference type="Proteomes" id="UP000009375"/>
    </source>
</evidence>
<dbReference type="PROSITE" id="PS50126">
    <property type="entry name" value="S1"/>
    <property type="match status" value="1"/>
</dbReference>
<name>D2EE74_PARA4</name>
<proteinExistence type="predicted"/>
<gene>
    <name evidence="2" type="ORF">BJBARM4_0006</name>
</gene>
<dbReference type="AlphaFoldDB" id="D2EE74"/>
<reference evidence="2 3" key="1">
    <citation type="journal article" date="2010" name="Proc. Natl. Acad. Sci. U.S.A.">
        <title>Enigmatic, ultrasmall, uncultivated Archaea.</title>
        <authorList>
            <person name="Baker B.J."/>
            <person name="Comolli L.R."/>
            <person name="Dick G.J."/>
            <person name="Hauser L.J."/>
            <person name="Hyatt D."/>
            <person name="Dill B.D."/>
            <person name="Land M.L."/>
            <person name="Verberkmoes N.C."/>
            <person name="Hettich R.L."/>
            <person name="Banfield J.F."/>
        </authorList>
    </citation>
    <scope>NUCLEOTIDE SEQUENCE [LARGE SCALE GENOMIC DNA]</scope>
</reference>
<dbReference type="SUPFAM" id="SSF50249">
    <property type="entry name" value="Nucleic acid-binding proteins"/>
    <property type="match status" value="1"/>
</dbReference>
<dbReference type="Pfam" id="PF00575">
    <property type="entry name" value="S1"/>
    <property type="match status" value="1"/>
</dbReference>
<organism evidence="2 3">
    <name type="scientific">Candidatus Parvarchaeum acidiphilum ARMAN-4</name>
    <dbReference type="NCBI Taxonomy" id="662760"/>
    <lineage>
        <taxon>Archaea</taxon>
        <taxon>Candidatus Parvarchaeota</taxon>
        <taxon>Candidatus Parvarchaeum</taxon>
    </lineage>
</organism>
<keyword evidence="2" id="KW-0396">Initiation factor</keyword>
<dbReference type="GO" id="GO:0003676">
    <property type="term" value="F:nucleic acid binding"/>
    <property type="evidence" value="ECO:0007669"/>
    <property type="project" value="InterPro"/>
</dbReference>
<evidence type="ECO:0000259" key="1">
    <source>
        <dbReference type="PROSITE" id="PS50126"/>
    </source>
</evidence>
<dbReference type="EMBL" id="GG730038">
    <property type="protein sequence ID" value="EEZ93329.1"/>
    <property type="molecule type" value="Genomic_DNA"/>
</dbReference>
<dbReference type="GO" id="GO:0003743">
    <property type="term" value="F:translation initiation factor activity"/>
    <property type="evidence" value="ECO:0007669"/>
    <property type="project" value="UniProtKB-KW"/>
</dbReference>
<dbReference type="InterPro" id="IPR012340">
    <property type="entry name" value="NA-bd_OB-fold"/>
</dbReference>
<dbReference type="InterPro" id="IPR003029">
    <property type="entry name" value="S1_domain"/>
</dbReference>
<dbReference type="SMART" id="SM00316">
    <property type="entry name" value="S1"/>
    <property type="match status" value="1"/>
</dbReference>
<accession>D2EE74</accession>